<evidence type="ECO:0000313" key="4">
    <source>
        <dbReference type="EMBL" id="JAG23831.1"/>
    </source>
</evidence>
<keyword evidence="2" id="KW-1133">Transmembrane helix</keyword>
<evidence type="ECO:0000313" key="3">
    <source>
        <dbReference type="EMBL" id="JAG23828.1"/>
    </source>
</evidence>
<feature type="region of interest" description="Disordered" evidence="1">
    <location>
        <begin position="1"/>
        <end position="23"/>
    </location>
</feature>
<keyword evidence="3" id="KW-0808">Transferase</keyword>
<name>A0A0A9XY89_LYGHE</name>
<organism evidence="3">
    <name type="scientific">Lygus hesperus</name>
    <name type="common">Western plant bug</name>
    <dbReference type="NCBI Taxonomy" id="30085"/>
    <lineage>
        <taxon>Eukaryota</taxon>
        <taxon>Metazoa</taxon>
        <taxon>Ecdysozoa</taxon>
        <taxon>Arthropoda</taxon>
        <taxon>Hexapoda</taxon>
        <taxon>Insecta</taxon>
        <taxon>Pterygota</taxon>
        <taxon>Neoptera</taxon>
        <taxon>Paraneoptera</taxon>
        <taxon>Hemiptera</taxon>
        <taxon>Heteroptera</taxon>
        <taxon>Panheteroptera</taxon>
        <taxon>Cimicomorpha</taxon>
        <taxon>Miridae</taxon>
        <taxon>Mirini</taxon>
        <taxon>Lygus</taxon>
    </lineage>
</organism>
<dbReference type="AlphaFoldDB" id="A0A0A9XY89"/>
<gene>
    <name evidence="3" type="primary">jmjd6-b_1</name>
    <name evidence="4" type="synonym">jmjd6-b_0</name>
    <name evidence="4" type="ORF">CM83_47454</name>
    <name evidence="3" type="ORF">CM83_47455</name>
</gene>
<evidence type="ECO:0000256" key="1">
    <source>
        <dbReference type="SAM" id="MobiDB-lite"/>
    </source>
</evidence>
<dbReference type="GO" id="GO:0016706">
    <property type="term" value="F:2-oxoglutarate-dependent dioxygenase activity"/>
    <property type="evidence" value="ECO:0007669"/>
    <property type="project" value="TreeGrafter"/>
</dbReference>
<feature type="transmembrane region" description="Helical" evidence="2">
    <location>
        <begin position="67"/>
        <end position="91"/>
    </location>
</feature>
<keyword evidence="2" id="KW-0472">Membrane</keyword>
<dbReference type="PANTHER" id="PTHR12480">
    <property type="entry name" value="ARGININE DEMETHYLASE AND LYSYL-HYDROXYLASE JMJD"/>
    <property type="match status" value="1"/>
</dbReference>
<dbReference type="SUPFAM" id="SSF51197">
    <property type="entry name" value="Clavaminate synthase-like"/>
    <property type="match status" value="1"/>
</dbReference>
<dbReference type="GO" id="GO:0008168">
    <property type="term" value="F:methyltransferase activity"/>
    <property type="evidence" value="ECO:0007669"/>
    <property type="project" value="UniProtKB-KW"/>
</dbReference>
<sequence>MKIAVGEITTANPVRPPETSSGTKSDLCDRFVALNESLLRKGVRLDELRGVAKCLDEPVENCSHSTLGLWAITPLVAVIFVVVVSDSSYYFDGMMKSALSVKCVLPNNYVFWEATRPVMDCRICSNLTAVKILNNLTRSDFKPFAYSYQPILVKGAAAGWPAVQEFDYAFFKRLFEAVPEAYKSVDEDCQFLNFKSNFTSLQEVFSMPEDRVRNSVDTHPWYIGWSNCHPEVLKEMRKYYEKPHFLPEEAEHSHIEFVFMGYQQGAFMHLDYISRLMWQAQLKGHKVWRLTPTPECESVCSSISFTVSPGDILLLDTRQWYHDTYILDGEFSITVSSEYG</sequence>
<reference evidence="3" key="1">
    <citation type="journal article" date="2014" name="PLoS ONE">
        <title>Transcriptome-Based Identification of ABC Transporters in the Western Tarnished Plant Bug Lygus hesperus.</title>
        <authorList>
            <person name="Hull J.J."/>
            <person name="Chaney K."/>
            <person name="Geib S.M."/>
            <person name="Fabrick J.A."/>
            <person name="Brent C.S."/>
            <person name="Walsh D."/>
            <person name="Lavine L.C."/>
        </authorList>
    </citation>
    <scope>NUCLEOTIDE SEQUENCE</scope>
</reference>
<reference evidence="3" key="2">
    <citation type="submission" date="2014-07" db="EMBL/GenBank/DDBJ databases">
        <authorList>
            <person name="Hull J."/>
        </authorList>
    </citation>
    <scope>NUCLEOTIDE SEQUENCE</scope>
</reference>
<dbReference type="InterPro" id="IPR050910">
    <property type="entry name" value="JMJD6_ArgDemeth/LysHydrox"/>
</dbReference>
<protein>
    <submittedName>
        <fullName evidence="3">Bifunctional arginine demethylase and lysyl-hydroxylase JMJD6-B</fullName>
    </submittedName>
</protein>
<proteinExistence type="predicted"/>
<evidence type="ECO:0000256" key="2">
    <source>
        <dbReference type="SAM" id="Phobius"/>
    </source>
</evidence>
<dbReference type="GO" id="GO:0032259">
    <property type="term" value="P:methylation"/>
    <property type="evidence" value="ECO:0007669"/>
    <property type="project" value="UniProtKB-KW"/>
</dbReference>
<dbReference type="EMBL" id="GBHO01019776">
    <property type="protein sequence ID" value="JAG23828.1"/>
    <property type="molecule type" value="Transcribed_RNA"/>
</dbReference>
<dbReference type="Gene3D" id="2.60.120.650">
    <property type="entry name" value="Cupin"/>
    <property type="match status" value="1"/>
</dbReference>
<keyword evidence="2" id="KW-0812">Transmembrane</keyword>
<accession>A0A0A9XY89</accession>
<keyword evidence="3" id="KW-0489">Methyltransferase</keyword>
<dbReference type="EMBL" id="GBHO01019773">
    <property type="protein sequence ID" value="JAG23831.1"/>
    <property type="molecule type" value="Transcribed_RNA"/>
</dbReference>
<dbReference type="PANTHER" id="PTHR12480:SF13">
    <property type="entry name" value="LD14533P"/>
    <property type="match status" value="1"/>
</dbReference>